<gene>
    <name evidence="1" type="ORF">L227DRAFT_571537</name>
</gene>
<organism evidence="1 2">
    <name type="scientific">Lentinus tigrinus ALCF2SS1-6</name>
    <dbReference type="NCBI Taxonomy" id="1328759"/>
    <lineage>
        <taxon>Eukaryota</taxon>
        <taxon>Fungi</taxon>
        <taxon>Dikarya</taxon>
        <taxon>Basidiomycota</taxon>
        <taxon>Agaricomycotina</taxon>
        <taxon>Agaricomycetes</taxon>
        <taxon>Polyporales</taxon>
        <taxon>Polyporaceae</taxon>
        <taxon>Lentinus</taxon>
    </lineage>
</organism>
<protein>
    <submittedName>
        <fullName evidence="1">Uncharacterized protein</fullName>
    </submittedName>
</protein>
<dbReference type="OrthoDB" id="1684102at2759"/>
<accession>A0A5C2SUZ3</accession>
<evidence type="ECO:0000313" key="1">
    <source>
        <dbReference type="EMBL" id="RPD65096.1"/>
    </source>
</evidence>
<keyword evidence="2" id="KW-1185">Reference proteome</keyword>
<dbReference type="AlphaFoldDB" id="A0A5C2SUZ3"/>
<dbReference type="SUPFAM" id="SSF53448">
    <property type="entry name" value="Nucleotide-diphospho-sugar transferases"/>
    <property type="match status" value="1"/>
</dbReference>
<dbReference type="Proteomes" id="UP000313359">
    <property type="component" value="Unassembled WGS sequence"/>
</dbReference>
<proteinExistence type="predicted"/>
<name>A0A5C2SUZ3_9APHY</name>
<evidence type="ECO:0000313" key="2">
    <source>
        <dbReference type="Proteomes" id="UP000313359"/>
    </source>
</evidence>
<dbReference type="EMBL" id="ML122253">
    <property type="protein sequence ID" value="RPD65096.1"/>
    <property type="molecule type" value="Genomic_DNA"/>
</dbReference>
<reference evidence="1" key="1">
    <citation type="journal article" date="2018" name="Genome Biol. Evol.">
        <title>Genomics and development of Lentinus tigrinus, a white-rot wood-decaying mushroom with dimorphic fruiting bodies.</title>
        <authorList>
            <person name="Wu B."/>
            <person name="Xu Z."/>
            <person name="Knudson A."/>
            <person name="Carlson A."/>
            <person name="Chen N."/>
            <person name="Kovaka S."/>
            <person name="LaButti K."/>
            <person name="Lipzen A."/>
            <person name="Pennachio C."/>
            <person name="Riley R."/>
            <person name="Schakwitz W."/>
            <person name="Umezawa K."/>
            <person name="Ohm R.A."/>
            <person name="Grigoriev I.V."/>
            <person name="Nagy L.G."/>
            <person name="Gibbons J."/>
            <person name="Hibbett D."/>
        </authorList>
    </citation>
    <scope>NUCLEOTIDE SEQUENCE [LARGE SCALE GENOMIC DNA]</scope>
    <source>
        <strain evidence="1">ALCF2SS1-6</strain>
    </source>
</reference>
<dbReference type="STRING" id="1328759.A0A5C2SUZ3"/>
<dbReference type="InterPro" id="IPR029044">
    <property type="entry name" value="Nucleotide-diphossugar_trans"/>
</dbReference>
<sequence>MITLKHIFRAVETIAVPVLLGLVARHFWGDQQEQTPPSLYLPLLADIDFAPRKLPVTYRTGIPEFDTYERVSALPNVTNEGTPDVTAVILNWSRFPNVMLITSLLCAPWLNGTIAEVFIWNNNPRRLTYEDMKNTGCPKSKLRIHNAPANLLFQARFMACAQADTPYCFIQDDDYLVRSEIIDTLRARITAPGASRTIHLLPPHEHLSTTLREIHVPRPDESHISDIHTSFAWLGYGTMLHRSEAHDFLNLMRYLKATPDEMKMADNFYAILKNKVPEVWFDQGFELGGGQAFTAGSEGDERNKNYTLRATRYLESLAHCGRVSCDDPAVNGHPKRKLPYVKLDGPQTPNPIPWTRTTCRGAACLLESNIRTVPDAVSHAASKVADILALEVNNAEVLGDAGKANYLEHALSNAVDSQPGSVFRSLTHAAQGDIIALDSLTDISDAREWTAVELVWLVDSPTEDILKSCTFEWSSDNTTWNGVSHPLSCYNTDQEAVVDGTQVPLRECSVQMLLSSGALHLRATGQYFRARLGEDRVARWTVSEVWLRGI</sequence>